<organism evidence="6 7">
    <name type="scientific">Symmachiella macrocystis</name>
    <dbReference type="NCBI Taxonomy" id="2527985"/>
    <lineage>
        <taxon>Bacteria</taxon>
        <taxon>Pseudomonadati</taxon>
        <taxon>Planctomycetota</taxon>
        <taxon>Planctomycetia</taxon>
        <taxon>Planctomycetales</taxon>
        <taxon>Planctomycetaceae</taxon>
        <taxon>Symmachiella</taxon>
    </lineage>
</organism>
<name>A0A5C6BL66_9PLAN</name>
<keyword evidence="4" id="KW-0804">Transcription</keyword>
<dbReference type="InterPro" id="IPR007627">
    <property type="entry name" value="RNA_pol_sigma70_r2"/>
</dbReference>
<dbReference type="Proteomes" id="UP000320735">
    <property type="component" value="Unassembled WGS sequence"/>
</dbReference>
<evidence type="ECO:0000256" key="3">
    <source>
        <dbReference type="ARBA" id="ARBA00023125"/>
    </source>
</evidence>
<dbReference type="AlphaFoldDB" id="A0A5C6BL66"/>
<keyword evidence="7" id="KW-1185">Reference proteome</keyword>
<protein>
    <submittedName>
        <fullName evidence="6">RNA polymerase sigma factor</fullName>
    </submittedName>
</protein>
<dbReference type="Gene3D" id="1.10.1740.10">
    <property type="match status" value="1"/>
</dbReference>
<proteinExistence type="predicted"/>
<evidence type="ECO:0000313" key="6">
    <source>
        <dbReference type="EMBL" id="TWU12096.1"/>
    </source>
</evidence>
<evidence type="ECO:0000313" key="7">
    <source>
        <dbReference type="Proteomes" id="UP000320735"/>
    </source>
</evidence>
<dbReference type="GO" id="GO:0006352">
    <property type="term" value="P:DNA-templated transcription initiation"/>
    <property type="evidence" value="ECO:0007669"/>
    <property type="project" value="InterPro"/>
</dbReference>
<evidence type="ECO:0000256" key="1">
    <source>
        <dbReference type="ARBA" id="ARBA00023015"/>
    </source>
</evidence>
<evidence type="ECO:0000256" key="2">
    <source>
        <dbReference type="ARBA" id="ARBA00023082"/>
    </source>
</evidence>
<gene>
    <name evidence="6" type="ORF">CA54_09140</name>
</gene>
<dbReference type="Pfam" id="PF04542">
    <property type="entry name" value="Sigma70_r2"/>
    <property type="match status" value="1"/>
</dbReference>
<keyword evidence="2" id="KW-0731">Sigma factor</keyword>
<dbReference type="PANTHER" id="PTHR43133">
    <property type="entry name" value="RNA POLYMERASE ECF-TYPE SIGMA FACTO"/>
    <property type="match status" value="1"/>
</dbReference>
<keyword evidence="1" id="KW-0805">Transcription regulation</keyword>
<dbReference type="NCBIfam" id="TIGR02937">
    <property type="entry name" value="sigma70-ECF"/>
    <property type="match status" value="1"/>
</dbReference>
<dbReference type="PANTHER" id="PTHR43133:SF8">
    <property type="entry name" value="RNA POLYMERASE SIGMA FACTOR HI_1459-RELATED"/>
    <property type="match status" value="1"/>
</dbReference>
<dbReference type="GO" id="GO:0016987">
    <property type="term" value="F:sigma factor activity"/>
    <property type="evidence" value="ECO:0007669"/>
    <property type="project" value="UniProtKB-KW"/>
</dbReference>
<sequence>MIFQKGLSESTIRWIRYNNHIWRIFVPEFPETIESLIVRVRDPSNRAAWCEFERLYRPVIFRIARAKGLQHADALDLVQQVLMSVASAIDRYEKQSSQIRFRNWLSRITRNAIIKALSRQPRDQAAGGSVILDILSNLPAADPETDALINFEYRREQLQRAAEKVRSEVQEPTWLAFELTALQQMPIDQAAEVLAVSTGSIYAARSRVMRRIRNAALRLEGLDLSEESLHEIN</sequence>
<keyword evidence="3" id="KW-0238">DNA-binding</keyword>
<dbReference type="EMBL" id="SJPP01000001">
    <property type="protein sequence ID" value="TWU12096.1"/>
    <property type="molecule type" value="Genomic_DNA"/>
</dbReference>
<evidence type="ECO:0000256" key="4">
    <source>
        <dbReference type="ARBA" id="ARBA00023163"/>
    </source>
</evidence>
<evidence type="ECO:0000259" key="5">
    <source>
        <dbReference type="Pfam" id="PF04542"/>
    </source>
</evidence>
<dbReference type="InterPro" id="IPR014284">
    <property type="entry name" value="RNA_pol_sigma-70_dom"/>
</dbReference>
<dbReference type="InterPro" id="IPR039425">
    <property type="entry name" value="RNA_pol_sigma-70-like"/>
</dbReference>
<comment type="caution">
    <text evidence="6">The sequence shown here is derived from an EMBL/GenBank/DDBJ whole genome shotgun (WGS) entry which is preliminary data.</text>
</comment>
<dbReference type="GO" id="GO:0003677">
    <property type="term" value="F:DNA binding"/>
    <property type="evidence" value="ECO:0007669"/>
    <property type="project" value="UniProtKB-KW"/>
</dbReference>
<reference evidence="6 7" key="1">
    <citation type="submission" date="2019-02" db="EMBL/GenBank/DDBJ databases">
        <title>Deep-cultivation of Planctomycetes and their phenomic and genomic characterization uncovers novel biology.</title>
        <authorList>
            <person name="Wiegand S."/>
            <person name="Jogler M."/>
            <person name="Boedeker C."/>
            <person name="Pinto D."/>
            <person name="Vollmers J."/>
            <person name="Rivas-Marin E."/>
            <person name="Kohn T."/>
            <person name="Peeters S.H."/>
            <person name="Heuer A."/>
            <person name="Rast P."/>
            <person name="Oberbeckmann S."/>
            <person name="Bunk B."/>
            <person name="Jeske O."/>
            <person name="Meyerdierks A."/>
            <person name="Storesund J.E."/>
            <person name="Kallscheuer N."/>
            <person name="Luecker S."/>
            <person name="Lage O.M."/>
            <person name="Pohl T."/>
            <person name="Merkel B.J."/>
            <person name="Hornburger P."/>
            <person name="Mueller R.-W."/>
            <person name="Bruemmer F."/>
            <person name="Labrenz M."/>
            <person name="Spormann A.M."/>
            <person name="Op Den Camp H."/>
            <person name="Overmann J."/>
            <person name="Amann R."/>
            <person name="Jetten M.S.M."/>
            <person name="Mascher T."/>
            <person name="Medema M.H."/>
            <person name="Devos D.P."/>
            <person name="Kaster A.-K."/>
            <person name="Ovreas L."/>
            <person name="Rohde M."/>
            <person name="Galperin M.Y."/>
            <person name="Jogler C."/>
        </authorList>
    </citation>
    <scope>NUCLEOTIDE SEQUENCE [LARGE SCALE GENOMIC DNA]</scope>
    <source>
        <strain evidence="6 7">CA54</strain>
    </source>
</reference>
<accession>A0A5C6BL66</accession>
<dbReference type="SUPFAM" id="SSF88946">
    <property type="entry name" value="Sigma2 domain of RNA polymerase sigma factors"/>
    <property type="match status" value="1"/>
</dbReference>
<feature type="domain" description="RNA polymerase sigma-70 region 2" evidence="5">
    <location>
        <begin position="55"/>
        <end position="120"/>
    </location>
</feature>
<dbReference type="InterPro" id="IPR013325">
    <property type="entry name" value="RNA_pol_sigma_r2"/>
</dbReference>